<gene>
    <name evidence="1" type="ORF">ANN_24024</name>
</gene>
<keyword evidence="2" id="KW-1185">Reference proteome</keyword>
<evidence type="ECO:0000313" key="2">
    <source>
        <dbReference type="Proteomes" id="UP001148838"/>
    </source>
</evidence>
<accession>A0ABQ8S2M0</accession>
<dbReference type="Proteomes" id="UP001148838">
    <property type="component" value="Unassembled WGS sequence"/>
</dbReference>
<reference evidence="1 2" key="1">
    <citation type="journal article" date="2022" name="Allergy">
        <title>Genome assembly and annotation of Periplaneta americana reveal a comprehensive cockroach allergen profile.</title>
        <authorList>
            <person name="Wang L."/>
            <person name="Xiong Q."/>
            <person name="Saelim N."/>
            <person name="Wang L."/>
            <person name="Nong W."/>
            <person name="Wan A.T."/>
            <person name="Shi M."/>
            <person name="Liu X."/>
            <person name="Cao Q."/>
            <person name="Hui J.H.L."/>
            <person name="Sookrung N."/>
            <person name="Leung T.F."/>
            <person name="Tungtrongchitr A."/>
            <person name="Tsui S.K.W."/>
        </authorList>
    </citation>
    <scope>NUCLEOTIDE SEQUENCE [LARGE SCALE GENOMIC DNA]</scope>
    <source>
        <strain evidence="1">PWHHKU_190912</strain>
    </source>
</reference>
<evidence type="ECO:0000313" key="1">
    <source>
        <dbReference type="EMBL" id="KAJ4428010.1"/>
    </source>
</evidence>
<dbReference type="EMBL" id="JAJSOF020000037">
    <property type="protein sequence ID" value="KAJ4428010.1"/>
    <property type="molecule type" value="Genomic_DNA"/>
</dbReference>
<protein>
    <submittedName>
        <fullName evidence="1">Uncharacterized protein</fullName>
    </submittedName>
</protein>
<dbReference type="Gene3D" id="3.30.420.10">
    <property type="entry name" value="Ribonuclease H-like superfamily/Ribonuclease H"/>
    <property type="match status" value="1"/>
</dbReference>
<dbReference type="PANTHER" id="PTHR47326:SF1">
    <property type="entry name" value="HTH PSQ-TYPE DOMAIN-CONTAINING PROTEIN"/>
    <property type="match status" value="1"/>
</dbReference>
<name>A0ABQ8S2M0_PERAM</name>
<dbReference type="InterPro" id="IPR036397">
    <property type="entry name" value="RNaseH_sf"/>
</dbReference>
<dbReference type="PANTHER" id="PTHR47326">
    <property type="entry name" value="TRANSPOSABLE ELEMENT TC3 TRANSPOSASE-LIKE PROTEIN"/>
    <property type="match status" value="1"/>
</dbReference>
<proteinExistence type="predicted"/>
<comment type="caution">
    <text evidence="1">The sequence shown here is derived from an EMBL/GenBank/DDBJ whole genome shotgun (WGS) entry which is preliminary data.</text>
</comment>
<sequence>MARAAPSSFVYLKGLRAYLNAAYPDEWIGRAGPTPWPARSPDMSPLDFYLWGRLKSLVYASAAPNVEVLQQRIEHACGIVRDELNGLCDVQRSLSGEHSRLKRRRLSDKVNLIHGNGFFVLIFHLTLLRIDDTYDVILTLQRDLAKVNVDKNSIKHTTMRVLLLQTIAPGTPLLPQPVLTLWGMLLDAVNYYAEYYGKIMDLIGALDSTDSSAVAAVKSLPSEQLLEDILFNDSNFKSRVQKHHPVRIV</sequence>
<organism evidence="1 2">
    <name type="scientific">Periplaneta americana</name>
    <name type="common">American cockroach</name>
    <name type="synonym">Blatta americana</name>
    <dbReference type="NCBI Taxonomy" id="6978"/>
    <lineage>
        <taxon>Eukaryota</taxon>
        <taxon>Metazoa</taxon>
        <taxon>Ecdysozoa</taxon>
        <taxon>Arthropoda</taxon>
        <taxon>Hexapoda</taxon>
        <taxon>Insecta</taxon>
        <taxon>Pterygota</taxon>
        <taxon>Neoptera</taxon>
        <taxon>Polyneoptera</taxon>
        <taxon>Dictyoptera</taxon>
        <taxon>Blattodea</taxon>
        <taxon>Blattoidea</taxon>
        <taxon>Blattidae</taxon>
        <taxon>Blattinae</taxon>
        <taxon>Periplaneta</taxon>
    </lineage>
</organism>